<keyword evidence="2" id="KW-0732">Signal</keyword>
<evidence type="ECO:0000256" key="2">
    <source>
        <dbReference type="SAM" id="SignalP"/>
    </source>
</evidence>
<comment type="caution">
    <text evidence="3">The sequence shown here is derived from an EMBL/GenBank/DDBJ whole genome shotgun (WGS) entry which is preliminary data.</text>
</comment>
<sequence>MLVKTLLPVFLCAVAAVVGGPVLGFRVCRWGGTAPLSLFVPAEAVLEKQCWRSSVGEAVLVGVEPNLDPPALPSQPDVGLVGRGGGVGFPTTPPALPLAAATVGFLGILGAQALLGLFCLALYADSDAPTPLPSPSPSPSPLHSATLLIATE</sequence>
<dbReference type="HOGENOM" id="CLU_1723687_0_0_1"/>
<dbReference type="EMBL" id="CAGI01000176">
    <property type="protein sequence ID" value="CCF52618.1"/>
    <property type="molecule type" value="Genomic_DNA"/>
</dbReference>
<evidence type="ECO:0000256" key="1">
    <source>
        <dbReference type="SAM" id="Phobius"/>
    </source>
</evidence>
<keyword evidence="4" id="KW-1185">Reference proteome</keyword>
<evidence type="ECO:0000313" key="3">
    <source>
        <dbReference type="EMBL" id="CCF52618.1"/>
    </source>
</evidence>
<evidence type="ECO:0000313" key="4">
    <source>
        <dbReference type="Proteomes" id="UP000006174"/>
    </source>
</evidence>
<keyword evidence="1" id="KW-1133">Transmembrane helix</keyword>
<accession>I2G0C5</accession>
<name>I2G0C5_USTHO</name>
<feature type="transmembrane region" description="Helical" evidence="1">
    <location>
        <begin position="98"/>
        <end position="124"/>
    </location>
</feature>
<feature type="chain" id="PRO_5003659315" evidence="2">
    <location>
        <begin position="20"/>
        <end position="152"/>
    </location>
</feature>
<protein>
    <submittedName>
        <fullName evidence="3">Uncharacterized protein</fullName>
    </submittedName>
</protein>
<keyword evidence="1" id="KW-0472">Membrane</keyword>
<keyword evidence="1" id="KW-0812">Transmembrane</keyword>
<organism evidence="3 4">
    <name type="scientific">Ustilago hordei</name>
    <name type="common">Barley covered smut fungus</name>
    <dbReference type="NCBI Taxonomy" id="120017"/>
    <lineage>
        <taxon>Eukaryota</taxon>
        <taxon>Fungi</taxon>
        <taxon>Dikarya</taxon>
        <taxon>Basidiomycota</taxon>
        <taxon>Ustilaginomycotina</taxon>
        <taxon>Ustilaginomycetes</taxon>
        <taxon>Ustilaginales</taxon>
        <taxon>Ustilaginaceae</taxon>
        <taxon>Ustilago</taxon>
    </lineage>
</organism>
<dbReference type="AlphaFoldDB" id="I2G0C5"/>
<gene>
    <name evidence="3" type="ORF">UHOR_04746</name>
</gene>
<proteinExistence type="predicted"/>
<reference evidence="3 4" key="1">
    <citation type="journal article" date="2012" name="Plant Cell">
        <title>Genome comparison of barley and maize smut fungi reveals targeted loss of RNA silencing components and species-specific presence of transposable elements.</title>
        <authorList>
            <person name="Laurie J.D."/>
            <person name="Ali S."/>
            <person name="Linning R."/>
            <person name="Mannhaupt G."/>
            <person name="Wong P."/>
            <person name="Gueldener U."/>
            <person name="Muensterkoetter M."/>
            <person name="Moore R."/>
            <person name="Kahmann R."/>
            <person name="Bakkeren G."/>
            <person name="Schirawski J."/>
        </authorList>
    </citation>
    <scope>NUCLEOTIDE SEQUENCE [LARGE SCALE GENOMIC DNA]</scope>
    <source>
        <strain evidence="4">Uh4875-4</strain>
    </source>
</reference>
<dbReference type="Proteomes" id="UP000006174">
    <property type="component" value="Unassembled WGS sequence"/>
</dbReference>
<feature type="signal peptide" evidence="2">
    <location>
        <begin position="1"/>
        <end position="19"/>
    </location>
</feature>